<evidence type="ECO:0000313" key="3">
    <source>
        <dbReference type="EMBL" id="WOJ89945.1"/>
    </source>
</evidence>
<organism evidence="3 4">
    <name type="scientific">Methylocapsa polymorpha</name>
    <dbReference type="NCBI Taxonomy" id="3080828"/>
    <lineage>
        <taxon>Bacteria</taxon>
        <taxon>Pseudomonadati</taxon>
        <taxon>Pseudomonadota</taxon>
        <taxon>Alphaproteobacteria</taxon>
        <taxon>Hyphomicrobiales</taxon>
        <taxon>Beijerinckiaceae</taxon>
        <taxon>Methylocapsa</taxon>
    </lineage>
</organism>
<evidence type="ECO:0000259" key="2">
    <source>
        <dbReference type="Pfam" id="PF02698"/>
    </source>
</evidence>
<evidence type="ECO:0000313" key="4">
    <source>
        <dbReference type="Proteomes" id="UP001626536"/>
    </source>
</evidence>
<gene>
    <name evidence="3" type="ORF">RZS28_01120</name>
</gene>
<reference evidence="3 4" key="1">
    <citation type="submission" date="2023-10" db="EMBL/GenBank/DDBJ databases">
        <title>Novel methanotroph of the genus Methylocapsa from a subarctic wetland.</title>
        <authorList>
            <person name="Belova S.E."/>
            <person name="Oshkin I.Y."/>
            <person name="Miroshnikov K."/>
            <person name="Dedysh S.N."/>
        </authorList>
    </citation>
    <scope>NUCLEOTIDE SEQUENCE [LARGE SCALE GENOMIC DNA]</scope>
    <source>
        <strain evidence="3 4">RX1</strain>
    </source>
</reference>
<name>A0ABZ0HT07_9HYPH</name>
<dbReference type="PANTHER" id="PTHR30336">
    <property type="entry name" value="INNER MEMBRANE PROTEIN, PROBABLE PERMEASE"/>
    <property type="match status" value="1"/>
</dbReference>
<keyword evidence="1" id="KW-0812">Transmembrane</keyword>
<dbReference type="InterPro" id="IPR003848">
    <property type="entry name" value="DUF218"/>
</dbReference>
<dbReference type="PANTHER" id="PTHR30336:SF4">
    <property type="entry name" value="ENVELOPE BIOGENESIS FACTOR ELYC"/>
    <property type="match status" value="1"/>
</dbReference>
<feature type="transmembrane region" description="Helical" evidence="1">
    <location>
        <begin position="12"/>
        <end position="31"/>
    </location>
</feature>
<keyword evidence="4" id="KW-1185">Reference proteome</keyword>
<dbReference type="Pfam" id="PF02698">
    <property type="entry name" value="DUF218"/>
    <property type="match status" value="1"/>
</dbReference>
<keyword evidence="1" id="KW-1133">Transmembrane helix</keyword>
<dbReference type="Proteomes" id="UP001626536">
    <property type="component" value="Chromosome"/>
</dbReference>
<dbReference type="EMBL" id="CP136862">
    <property type="protein sequence ID" value="WOJ89945.1"/>
    <property type="molecule type" value="Genomic_DNA"/>
</dbReference>
<sequence length="265" mass="29100">MFFVVSKIFWLVAEPLSLLVVLGVLGVLLGFTRFARAGRALTAGAMVLLAIGLLTPLGAALLRPLEDRFPLPAADSPPPTGIIVLGGSISPAKTEARDQIILTDAAARLTTAVELARRYPKARLVFTGGSGSLREEQAEAIGVRTLWLALGVPPEQMSFEAKSRNTWENAVFTRDLIQPKPGETWLLVTSAWHMPRSVGIFRRLGFEVTPYPVDYRTFGDARDWLMNSPVLERAFMFDFGVREWIGLFAYRLAGKTDALFPAPSQ</sequence>
<dbReference type="InterPro" id="IPR051599">
    <property type="entry name" value="Cell_Envelope_Assoc"/>
</dbReference>
<dbReference type="CDD" id="cd06259">
    <property type="entry name" value="YdcF-like"/>
    <property type="match status" value="1"/>
</dbReference>
<keyword evidence="1" id="KW-0472">Membrane</keyword>
<accession>A0ABZ0HT07</accession>
<proteinExistence type="predicted"/>
<feature type="transmembrane region" description="Helical" evidence="1">
    <location>
        <begin position="43"/>
        <end position="62"/>
    </location>
</feature>
<feature type="domain" description="DUF218" evidence="2">
    <location>
        <begin position="81"/>
        <end position="246"/>
    </location>
</feature>
<dbReference type="RefSeq" id="WP_407339390.1">
    <property type="nucleotide sequence ID" value="NZ_CP136862.1"/>
</dbReference>
<evidence type="ECO:0000256" key="1">
    <source>
        <dbReference type="SAM" id="Phobius"/>
    </source>
</evidence>
<dbReference type="InterPro" id="IPR014729">
    <property type="entry name" value="Rossmann-like_a/b/a_fold"/>
</dbReference>
<protein>
    <submittedName>
        <fullName evidence="3">YdcF family protein</fullName>
    </submittedName>
</protein>
<dbReference type="Gene3D" id="3.40.50.620">
    <property type="entry name" value="HUPs"/>
    <property type="match status" value="1"/>
</dbReference>